<evidence type="ECO:0000256" key="3">
    <source>
        <dbReference type="ARBA" id="ARBA00022839"/>
    </source>
</evidence>
<gene>
    <name evidence="5" type="ORF">CS006_05775</name>
</gene>
<evidence type="ECO:0000256" key="2">
    <source>
        <dbReference type="ARBA" id="ARBA00022801"/>
    </source>
</evidence>
<dbReference type="InterPro" id="IPR036420">
    <property type="entry name" value="BRCT_dom_sf"/>
</dbReference>
<protein>
    <submittedName>
        <fullName evidence="5">Exonuclease</fullName>
    </submittedName>
</protein>
<evidence type="ECO:0000259" key="4">
    <source>
        <dbReference type="PROSITE" id="PS50172"/>
    </source>
</evidence>
<dbReference type="Pfam" id="PF00929">
    <property type="entry name" value="RNase_T"/>
    <property type="match status" value="1"/>
</dbReference>
<dbReference type="OrthoDB" id="190275at2"/>
<feature type="domain" description="BRCT" evidence="4">
    <location>
        <begin position="261"/>
        <end position="344"/>
    </location>
</feature>
<dbReference type="AlphaFoldDB" id="A0A2M9H9N6"/>
<keyword evidence="6" id="KW-1185">Reference proteome</keyword>
<dbReference type="Gene3D" id="3.30.420.10">
    <property type="entry name" value="Ribonuclease H-like superfamily/Ribonuclease H"/>
    <property type="match status" value="1"/>
</dbReference>
<dbReference type="InterPro" id="IPR013520">
    <property type="entry name" value="Ribonucl_H"/>
</dbReference>
<dbReference type="GO" id="GO:0008408">
    <property type="term" value="F:3'-5' exonuclease activity"/>
    <property type="evidence" value="ECO:0007669"/>
    <property type="project" value="TreeGrafter"/>
</dbReference>
<dbReference type="InterPro" id="IPR036397">
    <property type="entry name" value="RNaseH_sf"/>
</dbReference>
<accession>A0A2M9H9N6</accession>
<dbReference type="SMART" id="SM00479">
    <property type="entry name" value="EXOIII"/>
    <property type="match status" value="1"/>
</dbReference>
<evidence type="ECO:0000313" key="6">
    <source>
        <dbReference type="Proteomes" id="UP000229095"/>
    </source>
</evidence>
<dbReference type="SUPFAM" id="SSF52113">
    <property type="entry name" value="BRCT domain"/>
    <property type="match status" value="1"/>
</dbReference>
<dbReference type="Gene3D" id="3.40.50.10190">
    <property type="entry name" value="BRCT domain"/>
    <property type="match status" value="1"/>
</dbReference>
<evidence type="ECO:0000313" key="5">
    <source>
        <dbReference type="EMBL" id="PJM73535.1"/>
    </source>
</evidence>
<keyword evidence="2" id="KW-0378">Hydrolase</keyword>
<dbReference type="PANTHER" id="PTHR30231">
    <property type="entry name" value="DNA POLYMERASE III SUBUNIT EPSILON"/>
    <property type="match status" value="1"/>
</dbReference>
<name>A0A2M9H9N6_9BIFI</name>
<proteinExistence type="predicted"/>
<organism evidence="5 6">
    <name type="scientific">Bifidobacterium primatium</name>
    <dbReference type="NCBI Taxonomy" id="2045438"/>
    <lineage>
        <taxon>Bacteria</taxon>
        <taxon>Bacillati</taxon>
        <taxon>Actinomycetota</taxon>
        <taxon>Actinomycetes</taxon>
        <taxon>Bifidobacteriales</taxon>
        <taxon>Bifidobacteriaceae</taxon>
        <taxon>Bifidobacterium</taxon>
    </lineage>
</organism>
<dbReference type="CDD" id="cd06127">
    <property type="entry name" value="DEDDh"/>
    <property type="match status" value="1"/>
</dbReference>
<dbReference type="RefSeq" id="WP_100510820.1">
    <property type="nucleotide sequence ID" value="NZ_PEBI01000002.1"/>
</dbReference>
<reference evidence="5 6" key="1">
    <citation type="submission" date="2017-10" db="EMBL/GenBank/DDBJ databases">
        <title>Draft genome sequences of strains TRE 1, TRE 9, TRE H and TRI 7, isolated from tamarins, belonging to four potential novel Bifidobacterium species.</title>
        <authorList>
            <person name="Mattarelli P."/>
            <person name="Modesto M."/>
            <person name="Puglisi E."/>
            <person name="Morelli L."/>
            <person name="Spezio C."/>
            <person name="Bonetti A."/>
            <person name="Sandri C."/>
        </authorList>
    </citation>
    <scope>NUCLEOTIDE SEQUENCE [LARGE SCALE GENOMIC DNA]</scope>
    <source>
        <strain evidence="6">TRE1</strain>
    </source>
</reference>
<comment type="caution">
    <text evidence="5">The sequence shown here is derived from an EMBL/GenBank/DDBJ whole genome shotgun (WGS) entry which is preliminary data.</text>
</comment>
<dbReference type="PROSITE" id="PS50172">
    <property type="entry name" value="BRCT"/>
    <property type="match status" value="1"/>
</dbReference>
<dbReference type="Proteomes" id="UP000229095">
    <property type="component" value="Unassembled WGS sequence"/>
</dbReference>
<keyword evidence="1" id="KW-0540">Nuclease</keyword>
<dbReference type="SUPFAM" id="SSF53098">
    <property type="entry name" value="Ribonuclease H-like"/>
    <property type="match status" value="1"/>
</dbReference>
<dbReference type="Pfam" id="PF00533">
    <property type="entry name" value="BRCT"/>
    <property type="match status" value="1"/>
</dbReference>
<sequence>MPSPTQPSTQPSGTRGFAVVDFETTGLVPERGDRAIEIGVVLLDSDGSIEHEDETLIHVRRDLGMQSLHRIRAGDLKHAPDFEGIARQLRGYLAGRVFVAHNAAFDSRVLRCEYARLGYDVPVHDGASTRRNRETASHDDAVTLRDSSSTMLCTMRLGSRLLGVRSLADCCRRFGIGNPDAHSALSDAHATALLLREYMRMVPDWPGWDARLDAAERAPWPRIDGDIARWMPRPSHMTGRERMSDDGTVIRSDVDSRTPAPPVRLREGDRIVLTGAMSQRRADWVDDLAAVGITVWPSVTKKVRLVVAADVDTESTKARKARAYDIPIVSEQWLKAALANGVDV</sequence>
<keyword evidence="3 5" id="KW-0269">Exonuclease</keyword>
<dbReference type="SMART" id="SM00292">
    <property type="entry name" value="BRCT"/>
    <property type="match status" value="1"/>
</dbReference>
<dbReference type="InterPro" id="IPR001357">
    <property type="entry name" value="BRCT_dom"/>
</dbReference>
<dbReference type="EMBL" id="PEBI01000002">
    <property type="protein sequence ID" value="PJM73535.1"/>
    <property type="molecule type" value="Genomic_DNA"/>
</dbReference>
<dbReference type="GO" id="GO:0003676">
    <property type="term" value="F:nucleic acid binding"/>
    <property type="evidence" value="ECO:0007669"/>
    <property type="project" value="InterPro"/>
</dbReference>
<dbReference type="PANTHER" id="PTHR30231:SF4">
    <property type="entry name" value="PROTEIN NEN2"/>
    <property type="match status" value="1"/>
</dbReference>
<dbReference type="InterPro" id="IPR012337">
    <property type="entry name" value="RNaseH-like_sf"/>
</dbReference>
<evidence type="ECO:0000256" key="1">
    <source>
        <dbReference type="ARBA" id="ARBA00022722"/>
    </source>
</evidence>